<dbReference type="Pfam" id="PF05430">
    <property type="entry name" value="Methyltransf_30"/>
    <property type="match status" value="1"/>
</dbReference>
<protein>
    <submittedName>
        <fullName evidence="3">tRNA U34 5-methylaminomethyl-2-thiouridine-forming methyltransferase MnmC</fullName>
    </submittedName>
</protein>
<accession>A0A521EYB0</accession>
<proteinExistence type="predicted"/>
<organism evidence="3 4">
    <name type="scientific">Fodinibius sediminis</name>
    <dbReference type="NCBI Taxonomy" id="1214077"/>
    <lineage>
        <taxon>Bacteria</taxon>
        <taxon>Pseudomonadati</taxon>
        <taxon>Balneolota</taxon>
        <taxon>Balneolia</taxon>
        <taxon>Balneolales</taxon>
        <taxon>Balneolaceae</taxon>
        <taxon>Fodinibius</taxon>
    </lineage>
</organism>
<dbReference type="InterPro" id="IPR029063">
    <property type="entry name" value="SAM-dependent_MTases_sf"/>
</dbReference>
<sequence length="276" mass="30826">MAIAAGPANDEFSNQLLPAMPEPTTDHRLVETGDGSHTVYSSQFDQHYHNPNGAVAESRYVFFEQTGLVDDLQNRDSLSILEVGFGTGLNLMLLLDYYLQTNAEAHIDYYSIEGFPLQPGTVQQFNFDQHLQHPKAVDLVADLFGQISPGMNHIELLDSISVHLFYGLFDDFDPGDIQADYLFHDAFSPDVNGELWTGTTFKKLKTNSTKKTLLSTYCAASRARGAMAWAGWKVARAPGALGKREMSLASPDPERLGELNRVNEERLARRYEDNDF</sequence>
<name>A0A521EYB0_9BACT</name>
<gene>
    <name evidence="3" type="ORF">SAMN06265218_12033</name>
</gene>
<dbReference type="PANTHER" id="PTHR39963:SF1">
    <property type="entry name" value="MNMC-LIKE METHYLTRANSFERASE DOMAIN-CONTAINING PROTEIN"/>
    <property type="match status" value="1"/>
</dbReference>
<dbReference type="EMBL" id="FXTH01000020">
    <property type="protein sequence ID" value="SMO88857.1"/>
    <property type="molecule type" value="Genomic_DNA"/>
</dbReference>
<dbReference type="InterPro" id="IPR047785">
    <property type="entry name" value="tRNA_MNMC2"/>
</dbReference>
<dbReference type="GO" id="GO:0032259">
    <property type="term" value="P:methylation"/>
    <property type="evidence" value="ECO:0007669"/>
    <property type="project" value="UniProtKB-KW"/>
</dbReference>
<dbReference type="GO" id="GO:0016645">
    <property type="term" value="F:oxidoreductase activity, acting on the CH-NH group of donors"/>
    <property type="evidence" value="ECO:0007669"/>
    <property type="project" value="InterPro"/>
</dbReference>
<dbReference type="InterPro" id="IPR008471">
    <property type="entry name" value="MnmC-like_methylTransf"/>
</dbReference>
<evidence type="ECO:0000313" key="3">
    <source>
        <dbReference type="EMBL" id="SMO88857.1"/>
    </source>
</evidence>
<keyword evidence="3" id="KW-0808">Transferase</keyword>
<feature type="domain" description="MnmC-like methyltransferase" evidence="2">
    <location>
        <begin position="176"/>
        <end position="250"/>
    </location>
</feature>
<dbReference type="PANTHER" id="PTHR39963">
    <property type="entry name" value="SLL0983 PROTEIN"/>
    <property type="match status" value="1"/>
</dbReference>
<keyword evidence="4" id="KW-1185">Reference proteome</keyword>
<dbReference type="AlphaFoldDB" id="A0A521EYB0"/>
<dbReference type="Gene3D" id="3.40.50.150">
    <property type="entry name" value="Vaccinia Virus protein VP39"/>
    <property type="match status" value="1"/>
</dbReference>
<evidence type="ECO:0000313" key="4">
    <source>
        <dbReference type="Proteomes" id="UP000317593"/>
    </source>
</evidence>
<dbReference type="Proteomes" id="UP000317593">
    <property type="component" value="Unassembled WGS sequence"/>
</dbReference>
<dbReference type="GO" id="GO:0004808">
    <property type="term" value="F:tRNA (5-methylaminomethyl-2-thiouridylate)(34)-methyltransferase activity"/>
    <property type="evidence" value="ECO:0007669"/>
    <property type="project" value="InterPro"/>
</dbReference>
<feature type="region of interest" description="Disordered" evidence="1">
    <location>
        <begin position="1"/>
        <end position="26"/>
    </location>
</feature>
<keyword evidence="3" id="KW-0489">Methyltransferase</keyword>
<dbReference type="NCBIfam" id="NF033855">
    <property type="entry name" value="tRNA_MNMC2"/>
    <property type="match status" value="1"/>
</dbReference>
<evidence type="ECO:0000256" key="1">
    <source>
        <dbReference type="SAM" id="MobiDB-lite"/>
    </source>
</evidence>
<evidence type="ECO:0000259" key="2">
    <source>
        <dbReference type="Pfam" id="PF05430"/>
    </source>
</evidence>
<reference evidence="3 4" key="1">
    <citation type="submission" date="2017-05" db="EMBL/GenBank/DDBJ databases">
        <authorList>
            <person name="Varghese N."/>
            <person name="Submissions S."/>
        </authorList>
    </citation>
    <scope>NUCLEOTIDE SEQUENCE [LARGE SCALE GENOMIC DNA]</scope>
    <source>
        <strain evidence="3 4">DSM 21194</strain>
    </source>
</reference>